<keyword evidence="4" id="KW-0812">Transmembrane</keyword>
<evidence type="ECO:0000313" key="6">
    <source>
        <dbReference type="Proteomes" id="UP000243876"/>
    </source>
</evidence>
<evidence type="ECO:0000256" key="3">
    <source>
        <dbReference type="SAM" id="MobiDB-lite"/>
    </source>
</evidence>
<dbReference type="GO" id="GO:0006487">
    <property type="term" value="P:protein N-linked glycosylation"/>
    <property type="evidence" value="ECO:0007669"/>
    <property type="project" value="TreeGrafter"/>
</dbReference>
<proteinExistence type="inferred from homology"/>
<dbReference type="PANTHER" id="PTHR31121:SF6">
    <property type="entry name" value="ALPHA-1,2 MANNOSYLTRANSFERASE KTR1"/>
    <property type="match status" value="1"/>
</dbReference>
<dbReference type="GO" id="GO:0005794">
    <property type="term" value="C:Golgi apparatus"/>
    <property type="evidence" value="ECO:0007669"/>
    <property type="project" value="TreeGrafter"/>
</dbReference>
<dbReference type="SUPFAM" id="SSF53448">
    <property type="entry name" value="Nucleotide-diphospho-sugar transferases"/>
    <property type="match status" value="1"/>
</dbReference>
<protein>
    <submittedName>
        <fullName evidence="5">SPOSA6832_03877-mRNA-1:cds</fullName>
    </submittedName>
</protein>
<dbReference type="InterPro" id="IPR029044">
    <property type="entry name" value="Nucleotide-diphossugar_trans"/>
</dbReference>
<keyword evidence="2" id="KW-0808">Transferase</keyword>
<feature type="compositionally biased region" description="Basic residues" evidence="3">
    <location>
        <begin position="1"/>
        <end position="11"/>
    </location>
</feature>
<dbReference type="InterPro" id="IPR002685">
    <property type="entry name" value="Glyco_trans_15"/>
</dbReference>
<dbReference type="Proteomes" id="UP000243876">
    <property type="component" value="Unassembled WGS sequence"/>
</dbReference>
<feature type="region of interest" description="Disordered" evidence="3">
    <location>
        <begin position="1"/>
        <end position="21"/>
    </location>
</feature>
<name>A0A0D6EQF5_SPOSA</name>
<keyword evidence="4" id="KW-0472">Membrane</keyword>
<feature type="transmembrane region" description="Helical" evidence="4">
    <location>
        <begin position="69"/>
        <end position="87"/>
    </location>
</feature>
<gene>
    <name evidence="5" type="primary">SPOSA6832_03877</name>
</gene>
<dbReference type="Pfam" id="PF01793">
    <property type="entry name" value="Glyco_transf_15"/>
    <property type="match status" value="1"/>
</dbReference>
<comment type="similarity">
    <text evidence="1">Belongs to the glycosyltransferase 15 family.</text>
</comment>
<evidence type="ECO:0000256" key="2">
    <source>
        <dbReference type="ARBA" id="ARBA00022679"/>
    </source>
</evidence>
<feature type="non-terminal residue" evidence="5">
    <location>
        <position position="1"/>
    </location>
</feature>
<dbReference type="OrthoDB" id="439943at2759"/>
<dbReference type="AlphaFoldDB" id="A0A0D6EQF5"/>
<dbReference type="EMBL" id="CENE01000020">
    <property type="protein sequence ID" value="CEQ42078.1"/>
    <property type="molecule type" value="Genomic_DNA"/>
</dbReference>
<accession>A0A0D6EQF5</accession>
<dbReference type="GO" id="GO:0016020">
    <property type="term" value="C:membrane"/>
    <property type="evidence" value="ECO:0007669"/>
    <property type="project" value="InterPro"/>
</dbReference>
<reference evidence="6" key="1">
    <citation type="submission" date="2015-02" db="EMBL/GenBank/DDBJ databases">
        <authorList>
            <person name="Gon?alves P."/>
        </authorList>
    </citation>
    <scope>NUCLEOTIDE SEQUENCE [LARGE SCALE GENOMIC DNA]</scope>
</reference>
<keyword evidence="6" id="KW-1185">Reference proteome</keyword>
<evidence type="ECO:0000313" key="5">
    <source>
        <dbReference type="EMBL" id="CEQ42078.1"/>
    </source>
</evidence>
<dbReference type="Gene3D" id="3.90.550.10">
    <property type="entry name" value="Spore Coat Polysaccharide Biosynthesis Protein SpsA, Chain A"/>
    <property type="match status" value="1"/>
</dbReference>
<evidence type="ECO:0000256" key="4">
    <source>
        <dbReference type="SAM" id="Phobius"/>
    </source>
</evidence>
<organism evidence="5 6">
    <name type="scientific">Sporidiobolus salmonicolor</name>
    <name type="common">Yeast-like fungus</name>
    <name type="synonym">Sporobolomyces salmonicolor</name>
    <dbReference type="NCBI Taxonomy" id="5005"/>
    <lineage>
        <taxon>Eukaryota</taxon>
        <taxon>Fungi</taxon>
        <taxon>Dikarya</taxon>
        <taxon>Basidiomycota</taxon>
        <taxon>Pucciniomycotina</taxon>
        <taxon>Microbotryomycetes</taxon>
        <taxon>Sporidiobolales</taxon>
        <taxon>Sporidiobolaceae</taxon>
        <taxon>Sporobolomyces</taxon>
    </lineage>
</organism>
<keyword evidence="4" id="KW-1133">Transmembrane helix</keyword>
<dbReference type="GO" id="GO:0000026">
    <property type="term" value="F:alpha-1,2-mannosyltransferase activity"/>
    <property type="evidence" value="ECO:0007669"/>
    <property type="project" value="TreeGrafter"/>
</dbReference>
<evidence type="ECO:0000256" key="1">
    <source>
        <dbReference type="ARBA" id="ARBA00007677"/>
    </source>
</evidence>
<dbReference type="GO" id="GO:0000032">
    <property type="term" value="P:cell wall mannoprotein biosynthetic process"/>
    <property type="evidence" value="ECO:0007669"/>
    <property type="project" value="TreeGrafter"/>
</dbReference>
<dbReference type="PANTHER" id="PTHR31121">
    <property type="entry name" value="ALPHA-1,2 MANNOSYLTRANSFERASE KTR1"/>
    <property type="match status" value="1"/>
</dbReference>
<sequence length="438" mass="49457">MAHSPRPRRYPPAHPAAAAADDDDLFADAERLLSSVRSPADRPAQSARWIEESGRLARRNVPWWQRTRTWVGISIILAAILVFGGAATTHPKVKEYVQGKAAWASGTSLDTSKRRANGTIVILVNPFSNMYHALLPTLENIETRFNRRLGYPIQLLTDGHLPDEAIMNRTEWITGGKAKWCASFQERRTELRADVLDSSADTALVTPEQGWGPPSWISQDEIDQSVQKIGFSVGYRSMCRFFSMWHWKHPAVAPYEYIWRLDEGINFHCSLLEDPFLVLRKSDSSLPAWHEQMEAKRATYGYSVLEWEAEFVIPTLWNTTRDFLADSKAEEKGWLPSDNNLEFVSGDGGETYNHRFFESEPYQAYVGYLDKAGGFFKERWGDAPIRTIAVSLFLPKSATHSFAPVTGYQHDNPPFECPDLPQCDCNPGKSGQNGAGNW</sequence>